<evidence type="ECO:0000313" key="14">
    <source>
        <dbReference type="Proteomes" id="UP001258017"/>
    </source>
</evidence>
<gene>
    <name evidence="13" type="ORF">KPH14_011393</name>
</gene>
<dbReference type="SUPFAM" id="SSF51735">
    <property type="entry name" value="NAD(P)-binding Rossmann-fold domains"/>
    <property type="match status" value="1"/>
</dbReference>
<evidence type="ECO:0000256" key="2">
    <source>
        <dbReference type="ARBA" id="ARBA00005928"/>
    </source>
</evidence>
<evidence type="ECO:0000256" key="4">
    <source>
        <dbReference type="ARBA" id="ARBA00022692"/>
    </source>
</evidence>
<organism evidence="13 14">
    <name type="scientific">Odynerus spinipes</name>
    <dbReference type="NCBI Taxonomy" id="1348599"/>
    <lineage>
        <taxon>Eukaryota</taxon>
        <taxon>Metazoa</taxon>
        <taxon>Ecdysozoa</taxon>
        <taxon>Arthropoda</taxon>
        <taxon>Hexapoda</taxon>
        <taxon>Insecta</taxon>
        <taxon>Pterygota</taxon>
        <taxon>Neoptera</taxon>
        <taxon>Endopterygota</taxon>
        <taxon>Hymenoptera</taxon>
        <taxon>Apocrita</taxon>
        <taxon>Aculeata</taxon>
        <taxon>Vespoidea</taxon>
        <taxon>Vespidae</taxon>
        <taxon>Eumeninae</taxon>
        <taxon>Odynerus</taxon>
    </lineage>
</organism>
<comment type="similarity">
    <text evidence="2 10">Belongs to the fatty acyl-CoA reductase family.</text>
</comment>
<dbReference type="Pfam" id="PF07993">
    <property type="entry name" value="NAD_binding_4"/>
    <property type="match status" value="1"/>
</dbReference>
<evidence type="ECO:0000256" key="7">
    <source>
        <dbReference type="ARBA" id="ARBA00023098"/>
    </source>
</evidence>
<dbReference type="GO" id="GO:0080019">
    <property type="term" value="F:alcohol-forming very long-chain fatty acyl-CoA reductase activity"/>
    <property type="evidence" value="ECO:0007669"/>
    <property type="project" value="InterPro"/>
</dbReference>
<dbReference type="GO" id="GO:0035336">
    <property type="term" value="P:long-chain fatty-acyl-CoA metabolic process"/>
    <property type="evidence" value="ECO:0007669"/>
    <property type="project" value="TreeGrafter"/>
</dbReference>
<dbReference type="EC" id="1.2.1.84" evidence="10"/>
<keyword evidence="10" id="KW-0560">Oxidoreductase</keyword>
<dbReference type="InterPro" id="IPR013120">
    <property type="entry name" value="FAR_NAD-bd"/>
</dbReference>
<dbReference type="InterPro" id="IPR026055">
    <property type="entry name" value="FAR"/>
</dbReference>
<feature type="domain" description="Fatty acyl-CoA reductase C-terminal" evidence="11">
    <location>
        <begin position="401"/>
        <end position="493"/>
    </location>
</feature>
<evidence type="ECO:0000256" key="1">
    <source>
        <dbReference type="ARBA" id="ARBA00004141"/>
    </source>
</evidence>
<keyword evidence="8 10" id="KW-0472">Membrane</keyword>
<proteinExistence type="inferred from homology"/>
<keyword evidence="5 10" id="KW-0521">NADP</keyword>
<dbReference type="EMBL" id="JAIFRP010000012">
    <property type="protein sequence ID" value="KAK2586495.1"/>
    <property type="molecule type" value="Genomic_DNA"/>
</dbReference>
<comment type="function">
    <text evidence="10">Catalyzes the reduction of fatty acyl-CoA to fatty alcohols.</text>
</comment>
<keyword evidence="4 10" id="KW-0812">Transmembrane</keyword>
<keyword evidence="6 10" id="KW-1133">Transmembrane helix</keyword>
<evidence type="ECO:0000259" key="11">
    <source>
        <dbReference type="Pfam" id="PF03015"/>
    </source>
</evidence>
<dbReference type="InterPro" id="IPR036291">
    <property type="entry name" value="NAD(P)-bd_dom_sf"/>
</dbReference>
<dbReference type="Gene3D" id="3.40.50.720">
    <property type="entry name" value="NAD(P)-binding Rossmann-like Domain"/>
    <property type="match status" value="1"/>
</dbReference>
<dbReference type="GO" id="GO:0102965">
    <property type="term" value="F:alcohol-forming long-chain fatty acyl-CoA reductase activity"/>
    <property type="evidence" value="ECO:0007669"/>
    <property type="project" value="UniProtKB-EC"/>
</dbReference>
<reference evidence="13" key="1">
    <citation type="submission" date="2021-08" db="EMBL/GenBank/DDBJ databases">
        <authorList>
            <person name="Misof B."/>
            <person name="Oliver O."/>
            <person name="Podsiadlowski L."/>
            <person name="Donath A."/>
            <person name="Peters R."/>
            <person name="Mayer C."/>
            <person name="Rust J."/>
            <person name="Gunkel S."/>
            <person name="Lesny P."/>
            <person name="Martin S."/>
            <person name="Oeyen J.P."/>
            <person name="Petersen M."/>
            <person name="Panagiotis P."/>
            <person name="Wilbrandt J."/>
            <person name="Tanja T."/>
        </authorList>
    </citation>
    <scope>NUCLEOTIDE SEQUENCE</scope>
    <source>
        <strain evidence="13">GBR_01_08_01A</strain>
        <tissue evidence="13">Thorax + abdomen</tissue>
    </source>
</reference>
<dbReference type="FunFam" id="3.40.50.720:FF:000143">
    <property type="entry name" value="Fatty acyl-CoA reductase"/>
    <property type="match status" value="1"/>
</dbReference>
<dbReference type="CDD" id="cd09071">
    <property type="entry name" value="FAR_C"/>
    <property type="match status" value="1"/>
</dbReference>
<protein>
    <recommendedName>
        <fullName evidence="10">Fatty acyl-CoA reductase</fullName>
        <ecNumber evidence="10">1.2.1.84</ecNumber>
    </recommendedName>
</protein>
<keyword evidence="7 10" id="KW-0443">Lipid metabolism</keyword>
<dbReference type="GO" id="GO:0016020">
    <property type="term" value="C:membrane"/>
    <property type="evidence" value="ECO:0007669"/>
    <property type="project" value="UniProtKB-SubCell"/>
</dbReference>
<feature type="domain" description="Thioester reductase (TE)" evidence="12">
    <location>
        <begin position="57"/>
        <end position="326"/>
    </location>
</feature>
<evidence type="ECO:0000256" key="3">
    <source>
        <dbReference type="ARBA" id="ARBA00022516"/>
    </source>
</evidence>
<keyword evidence="3 10" id="KW-0444">Lipid biosynthesis</keyword>
<reference evidence="13" key="2">
    <citation type="journal article" date="2023" name="Commun. Biol.">
        <title>Intrasexual cuticular hydrocarbon dimorphism in a wasp sheds light on hydrocarbon biosynthesis genes in Hymenoptera.</title>
        <authorList>
            <person name="Moris V.C."/>
            <person name="Podsiadlowski L."/>
            <person name="Martin S."/>
            <person name="Oeyen J.P."/>
            <person name="Donath A."/>
            <person name="Petersen M."/>
            <person name="Wilbrandt J."/>
            <person name="Misof B."/>
            <person name="Liedtke D."/>
            <person name="Thamm M."/>
            <person name="Scheiner R."/>
            <person name="Schmitt T."/>
            <person name="Niehuis O."/>
        </authorList>
    </citation>
    <scope>NUCLEOTIDE SEQUENCE</scope>
    <source>
        <strain evidence="13">GBR_01_08_01A</strain>
    </source>
</reference>
<dbReference type="Proteomes" id="UP001258017">
    <property type="component" value="Unassembled WGS sequence"/>
</dbReference>
<evidence type="ECO:0000256" key="6">
    <source>
        <dbReference type="ARBA" id="ARBA00022989"/>
    </source>
</evidence>
<evidence type="ECO:0000256" key="8">
    <source>
        <dbReference type="ARBA" id="ARBA00023136"/>
    </source>
</evidence>
<evidence type="ECO:0000256" key="5">
    <source>
        <dbReference type="ARBA" id="ARBA00022857"/>
    </source>
</evidence>
<evidence type="ECO:0000259" key="12">
    <source>
        <dbReference type="Pfam" id="PF07993"/>
    </source>
</evidence>
<feature type="transmembrane region" description="Helical" evidence="10">
    <location>
        <begin position="508"/>
        <end position="531"/>
    </location>
</feature>
<dbReference type="PANTHER" id="PTHR11011">
    <property type="entry name" value="MALE STERILITY PROTEIN 2-RELATED"/>
    <property type="match status" value="1"/>
</dbReference>
<sequence length="536" mass="63229">MLLELKQDGEPYQEENMCTEMSVSQETNNNEILNNFDESERCRTPIQEFYAGQKILITGGTGFLGKILIEKLLRSCPHVACLYLLVRPKKEKSAHVRIEELFQDRLFDRLKKEIPRYRDKIVAVHGDCSVERLGLSDIDRETLAKEVSIVFHVAATVRFNEKLKLAMAINVQSTNDIIEICKSMRKLKALVHVSTAYANCHEKRIEERFYTYSIHYEKLIRLMKESTEEEFEDKFQSIKGKWPNTYTFTKAMAEGLIREKSEDLPMGIFRPAVVISTAYEPVEGWVDNVYGATGMVAAVANGILRVVHCDPNIIANIVPVDITVNALIASAWDIYKHTRRKANDMLIYNFVASVEAPLTWQDYCRMNFPYNRQYPLSSTLWYPFFLIVKYRPLYMLLTFFLHIIPAILVDIAVMCAGQKPRLWKTYEKVHKFCDVITFFCIRDWTFDNNNVQAMWQRLNSKDKRLFRFTMANFDWQIYFKNYIRGIRLYIFKDELDNLESSKMRYRRLYWMHQILKTFVFVGGIWVMWNIFVNWHR</sequence>
<dbReference type="Pfam" id="PF03015">
    <property type="entry name" value="Sterile"/>
    <property type="match status" value="1"/>
</dbReference>
<dbReference type="CDD" id="cd05236">
    <property type="entry name" value="FAR-N_SDR_e"/>
    <property type="match status" value="1"/>
</dbReference>
<feature type="transmembrane region" description="Helical" evidence="10">
    <location>
        <begin position="393"/>
        <end position="416"/>
    </location>
</feature>
<evidence type="ECO:0000256" key="9">
    <source>
        <dbReference type="ARBA" id="ARBA00052530"/>
    </source>
</evidence>
<evidence type="ECO:0000256" key="10">
    <source>
        <dbReference type="RuleBase" id="RU363097"/>
    </source>
</evidence>
<keyword evidence="14" id="KW-1185">Reference proteome</keyword>
<dbReference type="InterPro" id="IPR033640">
    <property type="entry name" value="FAR_C"/>
</dbReference>
<comment type="catalytic activity">
    <reaction evidence="9 10">
        <text>a long-chain fatty acyl-CoA + 2 NADPH + 2 H(+) = a long-chain primary fatty alcohol + 2 NADP(+) + CoA</text>
        <dbReference type="Rhea" id="RHEA:52716"/>
        <dbReference type="ChEBI" id="CHEBI:15378"/>
        <dbReference type="ChEBI" id="CHEBI:57287"/>
        <dbReference type="ChEBI" id="CHEBI:57783"/>
        <dbReference type="ChEBI" id="CHEBI:58349"/>
        <dbReference type="ChEBI" id="CHEBI:77396"/>
        <dbReference type="ChEBI" id="CHEBI:83139"/>
        <dbReference type="EC" id="1.2.1.84"/>
    </reaction>
</comment>
<comment type="subcellular location">
    <subcellularLocation>
        <location evidence="1">Membrane</location>
        <topology evidence="1">Multi-pass membrane protein</topology>
    </subcellularLocation>
</comment>
<name>A0AAD9RVN7_9HYME</name>
<evidence type="ECO:0000313" key="13">
    <source>
        <dbReference type="EMBL" id="KAK2586495.1"/>
    </source>
</evidence>
<comment type="caution">
    <text evidence="13">The sequence shown here is derived from an EMBL/GenBank/DDBJ whole genome shotgun (WGS) entry which is preliminary data.</text>
</comment>
<accession>A0AAD9RVN7</accession>
<dbReference type="AlphaFoldDB" id="A0AAD9RVN7"/>
<dbReference type="PANTHER" id="PTHR11011:SF60">
    <property type="entry name" value="FATTY ACYL-COA REDUCTASE-RELATED"/>
    <property type="match status" value="1"/>
</dbReference>
<dbReference type="GO" id="GO:0005777">
    <property type="term" value="C:peroxisome"/>
    <property type="evidence" value="ECO:0007669"/>
    <property type="project" value="TreeGrafter"/>
</dbReference>